<evidence type="ECO:0000313" key="2">
    <source>
        <dbReference type="EMBL" id="MDO1449917.1"/>
    </source>
</evidence>
<dbReference type="RefSeq" id="WP_302040719.1">
    <property type="nucleotide sequence ID" value="NZ_JAUKPO010000023.1"/>
</dbReference>
<dbReference type="Gene3D" id="3.40.720.10">
    <property type="entry name" value="Alkaline Phosphatase, subunit A"/>
    <property type="match status" value="1"/>
</dbReference>
<evidence type="ECO:0000259" key="1">
    <source>
        <dbReference type="Pfam" id="PF00884"/>
    </source>
</evidence>
<dbReference type="InterPro" id="IPR000917">
    <property type="entry name" value="Sulfatase_N"/>
</dbReference>
<accession>A0ABT8RCT5</accession>
<comment type="caution">
    <text evidence="2">The sequence shown here is derived from an EMBL/GenBank/DDBJ whole genome shotgun (WGS) entry which is preliminary data.</text>
</comment>
<dbReference type="PANTHER" id="PTHR43108">
    <property type="entry name" value="N-ACETYLGLUCOSAMINE-6-SULFATASE FAMILY MEMBER"/>
    <property type="match status" value="1"/>
</dbReference>
<dbReference type="SUPFAM" id="SSF53649">
    <property type="entry name" value="Alkaline phosphatase-like"/>
    <property type="match status" value="1"/>
</dbReference>
<dbReference type="PANTHER" id="PTHR43108:SF6">
    <property type="entry name" value="N-SULPHOGLUCOSAMINE SULPHOHYDROLASE"/>
    <property type="match status" value="1"/>
</dbReference>
<dbReference type="Proteomes" id="UP001168528">
    <property type="component" value="Unassembled WGS sequence"/>
</dbReference>
<gene>
    <name evidence="2" type="ORF">Q0590_26800</name>
</gene>
<evidence type="ECO:0000313" key="3">
    <source>
        <dbReference type="Proteomes" id="UP001168528"/>
    </source>
</evidence>
<keyword evidence="3" id="KW-1185">Reference proteome</keyword>
<protein>
    <submittedName>
        <fullName evidence="2">Sulfatase</fullName>
    </submittedName>
</protein>
<proteinExistence type="predicted"/>
<dbReference type="CDD" id="cd16031">
    <property type="entry name" value="G6S_like"/>
    <property type="match status" value="1"/>
</dbReference>
<dbReference type="InterPro" id="IPR017850">
    <property type="entry name" value="Alkaline_phosphatase_core_sf"/>
</dbReference>
<organism evidence="2 3">
    <name type="scientific">Rhodocytophaga aerolata</name>
    <dbReference type="NCBI Taxonomy" id="455078"/>
    <lineage>
        <taxon>Bacteria</taxon>
        <taxon>Pseudomonadati</taxon>
        <taxon>Bacteroidota</taxon>
        <taxon>Cytophagia</taxon>
        <taxon>Cytophagales</taxon>
        <taxon>Rhodocytophagaceae</taxon>
        <taxon>Rhodocytophaga</taxon>
    </lineage>
</organism>
<sequence>MKIIKRPIAALVILSFILMIPRACFSYQQKKPEKPNIIFILTDDHRWDALGAMGNKIIQTPHLDKLAGDGIMFRNAYVTTAICAVSRASLLSGQYQSRHKIEDFATSFSSEALKKTYPMLLKEAGYKVGFIGKYGVGNPKDQPNEQYDFWACTNKGQPDYEMIDEEGNFIHHTDKVAKDVSMFLTQFAGKADSPFCLSVSFKAPHEQDGDPPRFIVQERFKELYAKETMPVPETADPKYWNSFPEFFRTDTNIARKRWKPLFSTPELHQATVKNYYRLITGVDEVVGKIREQLKKQGIVDNTIIIFTGDNGFYLGEHGMEGKWYGHEESIRVPLLIYDPRKGKTMKGKTPEQIALNVDIAPTILSMAGVSAPKDMQGIDLMQLVNQRDETVARKDFFYEHTFMGSPGIPQVEGVVSIDLKYMKFIEHGYEELYDLKKDPYEKQNLAENQAYAVKLKKMQSRYQELKKKVK</sequence>
<dbReference type="Pfam" id="PF00884">
    <property type="entry name" value="Sulfatase"/>
    <property type="match status" value="1"/>
</dbReference>
<reference evidence="2" key="1">
    <citation type="submission" date="2023-07" db="EMBL/GenBank/DDBJ databases">
        <title>The genome sequence of Rhodocytophaga aerolata KACC 12507.</title>
        <authorList>
            <person name="Zhang X."/>
        </authorList>
    </citation>
    <scope>NUCLEOTIDE SEQUENCE</scope>
    <source>
        <strain evidence="2">KACC 12507</strain>
    </source>
</reference>
<name>A0ABT8RCT5_9BACT</name>
<feature type="domain" description="Sulfatase N-terminal" evidence="1">
    <location>
        <begin position="35"/>
        <end position="369"/>
    </location>
</feature>
<dbReference type="EMBL" id="JAUKPO010000023">
    <property type="protein sequence ID" value="MDO1449917.1"/>
    <property type="molecule type" value="Genomic_DNA"/>
</dbReference>